<dbReference type="Proteomes" id="UP000559885">
    <property type="component" value="Unassembled WGS sequence"/>
</dbReference>
<reference evidence="2 3" key="1">
    <citation type="submission" date="2020-03" db="EMBL/GenBank/DDBJ databases">
        <title>Soil Listeria distribution.</title>
        <authorList>
            <person name="Liao J."/>
            <person name="Wiedmann M."/>
        </authorList>
    </citation>
    <scope>NUCLEOTIDE SEQUENCE [LARGE SCALE GENOMIC DNA]</scope>
    <source>
        <strain evidence="2 3">FSL L7-1507</strain>
    </source>
</reference>
<feature type="transmembrane region" description="Helical" evidence="1">
    <location>
        <begin position="12"/>
        <end position="34"/>
    </location>
</feature>
<evidence type="ECO:0000313" key="2">
    <source>
        <dbReference type="EMBL" id="MBC1521792.1"/>
    </source>
</evidence>
<evidence type="ECO:0000256" key="1">
    <source>
        <dbReference type="SAM" id="Phobius"/>
    </source>
</evidence>
<protein>
    <submittedName>
        <fullName evidence="2">Uncharacterized protein</fullName>
    </submittedName>
</protein>
<accession>A0A841ZQU4</accession>
<sequence length="66" mass="7720">MYRKWERFYKSYPIWSVLIVAIVASIVGITIEFIINGDFIGSAIYAVIFITVIQIIIVLNKKRKRK</sequence>
<keyword evidence="1" id="KW-0812">Transmembrane</keyword>
<proteinExistence type="predicted"/>
<dbReference type="AlphaFoldDB" id="A0A841ZQU4"/>
<comment type="caution">
    <text evidence="2">The sequence shown here is derived from an EMBL/GenBank/DDBJ whole genome shotgun (WGS) entry which is preliminary data.</text>
</comment>
<organism evidence="2 3">
    <name type="scientific">Listeria aquatica</name>
    <dbReference type="NCBI Taxonomy" id="1494960"/>
    <lineage>
        <taxon>Bacteria</taxon>
        <taxon>Bacillati</taxon>
        <taxon>Bacillota</taxon>
        <taxon>Bacilli</taxon>
        <taxon>Bacillales</taxon>
        <taxon>Listeriaceae</taxon>
        <taxon>Listeria</taxon>
    </lineage>
</organism>
<name>A0A841ZQU4_9LIST</name>
<evidence type="ECO:0000313" key="3">
    <source>
        <dbReference type="Proteomes" id="UP000559885"/>
    </source>
</evidence>
<feature type="transmembrane region" description="Helical" evidence="1">
    <location>
        <begin position="40"/>
        <end position="59"/>
    </location>
</feature>
<dbReference type="RefSeq" id="WP_185373949.1">
    <property type="nucleotide sequence ID" value="NZ_CP195758.1"/>
</dbReference>
<dbReference type="EMBL" id="JAARRM010000003">
    <property type="protein sequence ID" value="MBC1521792.1"/>
    <property type="molecule type" value="Genomic_DNA"/>
</dbReference>
<keyword evidence="1" id="KW-0472">Membrane</keyword>
<gene>
    <name evidence="2" type="ORF">HB912_09040</name>
</gene>
<keyword evidence="1" id="KW-1133">Transmembrane helix</keyword>